<reference evidence="2 3" key="1">
    <citation type="submission" date="2019-04" db="EMBL/GenBank/DDBJ databases">
        <title>High contiguity whole genome sequence and gene annotation resource for two Venturia nashicola isolates.</title>
        <authorList>
            <person name="Prokchorchik M."/>
            <person name="Won K."/>
            <person name="Lee Y."/>
            <person name="Choi E.D."/>
            <person name="Segonzac C."/>
            <person name="Sohn K.H."/>
        </authorList>
    </citation>
    <scope>NUCLEOTIDE SEQUENCE [LARGE SCALE GENOMIC DNA]</scope>
    <source>
        <strain evidence="2 3">PRI2</strain>
    </source>
</reference>
<dbReference type="Proteomes" id="UP000298493">
    <property type="component" value="Unassembled WGS sequence"/>
</dbReference>
<evidence type="ECO:0000256" key="1">
    <source>
        <dbReference type="SAM" id="MobiDB-lite"/>
    </source>
</evidence>
<organism evidence="2 3">
    <name type="scientific">Venturia nashicola</name>
    <dbReference type="NCBI Taxonomy" id="86259"/>
    <lineage>
        <taxon>Eukaryota</taxon>
        <taxon>Fungi</taxon>
        <taxon>Dikarya</taxon>
        <taxon>Ascomycota</taxon>
        <taxon>Pezizomycotina</taxon>
        <taxon>Dothideomycetes</taxon>
        <taxon>Pleosporomycetidae</taxon>
        <taxon>Venturiales</taxon>
        <taxon>Venturiaceae</taxon>
        <taxon>Venturia</taxon>
    </lineage>
</organism>
<gene>
    <name evidence="2" type="ORF">E6O75_ATG04662</name>
</gene>
<evidence type="ECO:0000313" key="2">
    <source>
        <dbReference type="EMBL" id="TID21267.1"/>
    </source>
</evidence>
<dbReference type="GO" id="GO:0004386">
    <property type="term" value="F:helicase activity"/>
    <property type="evidence" value="ECO:0007669"/>
    <property type="project" value="UniProtKB-KW"/>
</dbReference>
<feature type="compositionally biased region" description="Polar residues" evidence="1">
    <location>
        <begin position="42"/>
        <end position="65"/>
    </location>
</feature>
<dbReference type="EMBL" id="SNSC02000009">
    <property type="protein sequence ID" value="TID21267.1"/>
    <property type="molecule type" value="Genomic_DNA"/>
</dbReference>
<evidence type="ECO:0000313" key="3">
    <source>
        <dbReference type="Proteomes" id="UP000298493"/>
    </source>
</evidence>
<sequence>MAGGPHDTVSAYHNTELDRLDGESKMRELREQFEALKALRNSRGQSNRGQQLMAASQVGATQESQVGRRSLPAMLDSDVDWNVRARLVREEIERLSRNATARMTSPPKSMATSNFIPTSSSRCSSLCSQYTEPPPYSSLDTGTKAEMASSSNLSPLSPIQQLQQLESQYPEQILCPACVEFHPIHGRIARFCRSLLNVLPLISSRRMSCSAFKCALYCGGGIKVHLMTLHLVMRSHRLGPGFGLPVSALFLSNSCTVDRHFYKAILTSQSAARIVDNRLILRITTRFRVTQPCIDQPFSSGKLTSYGCTEFVKSAICPHAFLEDFGIGKILKNFVDSQNTISSLQEKVLSIQSCQHCSSQYEVLDRRTKKGEESTIEGRDRVFQIDRYIDFGECLAEDTSEWNALATAGTGLDYTRTTSPVYLWRRA</sequence>
<proteinExistence type="predicted"/>
<comment type="caution">
    <text evidence="2">The sequence shown here is derived from an EMBL/GenBank/DDBJ whole genome shotgun (WGS) entry which is preliminary data.</text>
</comment>
<keyword evidence="2" id="KW-0547">Nucleotide-binding</keyword>
<name>A0A4Z1PGI1_9PEZI</name>
<accession>A0A4Z1PGI1</accession>
<keyword evidence="3" id="KW-1185">Reference proteome</keyword>
<feature type="region of interest" description="Disordered" evidence="1">
    <location>
        <begin position="40"/>
        <end position="65"/>
    </location>
</feature>
<keyword evidence="2" id="KW-0067">ATP-binding</keyword>
<feature type="region of interest" description="Disordered" evidence="1">
    <location>
        <begin position="134"/>
        <end position="153"/>
    </location>
</feature>
<dbReference type="AlphaFoldDB" id="A0A4Z1PGI1"/>
<keyword evidence="2" id="KW-0347">Helicase</keyword>
<keyword evidence="2" id="KW-0378">Hydrolase</keyword>
<feature type="region of interest" description="Disordered" evidence="1">
    <location>
        <begin position="98"/>
        <end position="117"/>
    </location>
</feature>
<protein>
    <submittedName>
        <fullName evidence="2">ATP-dependent RNA helicase</fullName>
    </submittedName>
</protein>